<gene>
    <name evidence="1" type="ORF">A2174_00435</name>
</gene>
<dbReference type="Gene3D" id="2.60.40.10">
    <property type="entry name" value="Immunoglobulins"/>
    <property type="match status" value="1"/>
</dbReference>
<dbReference type="AlphaFoldDB" id="A0A1G2FAL9"/>
<reference evidence="1 2" key="1">
    <citation type="journal article" date="2016" name="Nat. Commun.">
        <title>Thousands of microbial genomes shed light on interconnected biogeochemical processes in an aquifer system.</title>
        <authorList>
            <person name="Anantharaman K."/>
            <person name="Brown C.T."/>
            <person name="Hug L.A."/>
            <person name="Sharon I."/>
            <person name="Castelle C.J."/>
            <person name="Probst A.J."/>
            <person name="Thomas B.C."/>
            <person name="Singh A."/>
            <person name="Wilkins M.J."/>
            <person name="Karaoz U."/>
            <person name="Brodie E.L."/>
            <person name="Williams K.H."/>
            <person name="Hubbard S.S."/>
            <person name="Banfield J.F."/>
        </authorList>
    </citation>
    <scope>NUCLEOTIDE SEQUENCE [LARGE SCALE GENOMIC DNA]</scope>
</reference>
<name>A0A1G2FAL9_9BACT</name>
<dbReference type="Proteomes" id="UP000177725">
    <property type="component" value="Unassembled WGS sequence"/>
</dbReference>
<comment type="caution">
    <text evidence="1">The sequence shown here is derived from an EMBL/GenBank/DDBJ whole genome shotgun (WGS) entry which is preliminary data.</text>
</comment>
<dbReference type="SUPFAM" id="SSF49384">
    <property type="entry name" value="Carbohydrate-binding domain"/>
    <property type="match status" value="1"/>
</dbReference>
<dbReference type="InterPro" id="IPR008965">
    <property type="entry name" value="CBM2/CBM3_carb-bd_dom_sf"/>
</dbReference>
<dbReference type="Gene3D" id="2.60.40.680">
    <property type="match status" value="1"/>
</dbReference>
<sequence>MIDIKSKRFGLLIFVLTFLLWGYFFVSHPNAALDGNTSQATLSLSPQTGAYNPNDTFSVSVYLNTAGQNVVVAAAYLNYDKVHFQAVNIDTTNSVFTIQAENNIDSTNGVIKITRGNPSASHINSSNALLAVINFKALSGVAPSSDNLTLQFVIGSTLESNVIKDDGLGTDILSGVYNAKYTISGSVGDTTAPTVTIFTIPSTSGGLTVSPISIVATDNVGVVGYIITESAAAPSASASGWSATAPTNYIFSSAGSKTLYAWAKDAAGNVSASKGAIVVISTGAAPACPDSVCNGSETCSTCPQDCGSCVNACGNGLCDGQETNSTCPTDCPAPPGTLANGSLVRAEGDSKVYLIENNQKRWIETLVAFIAAGYSFNNVQVVSASTLAQYQAGPPLTMVDIIASIHANAKLLKISSSPKVYALIKNKLHWIPNPEIFNLYKYQWKNIKTVSAIELSKYKEVKLLKAVSDPRVYYIYTMGRKKWTPSVEVFNSYPNNNWSDILEVLSEEMVFYPDAVLLRVENDPRVYLIEGTTKRWIKTADIFIQRGYKWQDIGLVNQTDLNFYQEGSAIE</sequence>
<evidence type="ECO:0000313" key="2">
    <source>
        <dbReference type="Proteomes" id="UP000177725"/>
    </source>
</evidence>
<protein>
    <submittedName>
        <fullName evidence="1">Uncharacterized protein</fullName>
    </submittedName>
</protein>
<dbReference type="GO" id="GO:0030246">
    <property type="term" value="F:carbohydrate binding"/>
    <property type="evidence" value="ECO:0007669"/>
    <property type="project" value="InterPro"/>
</dbReference>
<accession>A0A1G2FAL9</accession>
<dbReference type="InterPro" id="IPR013783">
    <property type="entry name" value="Ig-like_fold"/>
</dbReference>
<organism evidence="1 2">
    <name type="scientific">Candidatus Portnoybacteria bacterium RBG_13_41_18</name>
    <dbReference type="NCBI Taxonomy" id="1801991"/>
    <lineage>
        <taxon>Bacteria</taxon>
        <taxon>Candidatus Portnoyibacteriota</taxon>
    </lineage>
</organism>
<proteinExistence type="predicted"/>
<dbReference type="CDD" id="cd08547">
    <property type="entry name" value="Type_II_cohesin"/>
    <property type="match status" value="1"/>
</dbReference>
<dbReference type="EMBL" id="MHMV01000003">
    <property type="protein sequence ID" value="OGZ35099.1"/>
    <property type="molecule type" value="Genomic_DNA"/>
</dbReference>
<evidence type="ECO:0000313" key="1">
    <source>
        <dbReference type="EMBL" id="OGZ35099.1"/>
    </source>
</evidence>